<dbReference type="InterPro" id="IPR011761">
    <property type="entry name" value="ATP-grasp"/>
</dbReference>
<dbReference type="PANTHER" id="PTHR43472:SF1">
    <property type="entry name" value="PHOSPHORIBOSYLAMINE--GLYCINE LIGASE, CHLOROPLASTIC"/>
    <property type="match status" value="1"/>
</dbReference>
<dbReference type="SMART" id="SM01210">
    <property type="entry name" value="GARS_C"/>
    <property type="match status" value="1"/>
</dbReference>
<feature type="domain" description="ATP-grasp" evidence="16">
    <location>
        <begin position="109"/>
        <end position="315"/>
    </location>
</feature>
<evidence type="ECO:0000256" key="3">
    <source>
        <dbReference type="ARBA" id="ARBA00005174"/>
    </source>
</evidence>
<dbReference type="InterPro" id="IPR011054">
    <property type="entry name" value="Rudment_hybrid_motif"/>
</dbReference>
<accession>A0A0K1PC64</accession>
<evidence type="ECO:0000313" key="17">
    <source>
        <dbReference type="EMBL" id="AKU91110.1"/>
    </source>
</evidence>
<dbReference type="Gene3D" id="3.90.600.10">
    <property type="entry name" value="Phosphoribosylglycinamide synthetase, C-terminal domain"/>
    <property type="match status" value="1"/>
</dbReference>
<dbReference type="GO" id="GO:0005524">
    <property type="term" value="F:ATP binding"/>
    <property type="evidence" value="ECO:0007669"/>
    <property type="project" value="UniProtKB-UniRule"/>
</dbReference>
<evidence type="ECO:0000256" key="15">
    <source>
        <dbReference type="PROSITE-ProRule" id="PRU00409"/>
    </source>
</evidence>
<evidence type="ECO:0000256" key="5">
    <source>
        <dbReference type="ARBA" id="ARBA00022598"/>
    </source>
</evidence>
<reference evidence="17 18" key="1">
    <citation type="submission" date="2015-08" db="EMBL/GenBank/DDBJ databases">
        <authorList>
            <person name="Babu N.S."/>
            <person name="Beckwith C.J."/>
            <person name="Beseler K.G."/>
            <person name="Brison A."/>
            <person name="Carone J.V."/>
            <person name="Caskin T.P."/>
            <person name="Diamond M."/>
            <person name="Durham M.E."/>
            <person name="Foxe J.M."/>
            <person name="Go M."/>
            <person name="Henderson B.A."/>
            <person name="Jones I.B."/>
            <person name="McGettigan J.A."/>
            <person name="Micheletti S.J."/>
            <person name="Nasrallah M.E."/>
            <person name="Ortiz D."/>
            <person name="Piller C.R."/>
            <person name="Privatt S.R."/>
            <person name="Schneider S.L."/>
            <person name="Sharp S."/>
            <person name="Smith T.C."/>
            <person name="Stanton J.D."/>
            <person name="Ullery H.E."/>
            <person name="Wilson R.J."/>
            <person name="Serrano M.G."/>
            <person name="Buck G."/>
            <person name="Lee V."/>
            <person name="Wang Y."/>
            <person name="Carvalho R."/>
            <person name="Voegtly L."/>
            <person name="Shi R."/>
            <person name="Duckworth R."/>
            <person name="Johnson A."/>
            <person name="Loviza R."/>
            <person name="Walstead R."/>
            <person name="Shah Z."/>
            <person name="Kiflezghi M."/>
            <person name="Wade K."/>
            <person name="Ball S.L."/>
            <person name="Bradley K.W."/>
            <person name="Asai D.J."/>
            <person name="Bowman C.A."/>
            <person name="Russell D.A."/>
            <person name="Pope W.H."/>
            <person name="Jacobs-Sera D."/>
            <person name="Hendrix R.W."/>
            <person name="Hatfull G.F."/>
        </authorList>
    </citation>
    <scope>NUCLEOTIDE SEQUENCE [LARGE SCALE GENOMIC DNA]</scope>
    <source>
        <strain evidence="17 18">DSM 27710</strain>
    </source>
</reference>
<dbReference type="STRING" id="1391653.AKJ08_1497"/>
<dbReference type="SMART" id="SM01209">
    <property type="entry name" value="GARS_A"/>
    <property type="match status" value="1"/>
</dbReference>
<evidence type="ECO:0000313" key="18">
    <source>
        <dbReference type="Proteomes" id="UP000055590"/>
    </source>
</evidence>
<dbReference type="Gene3D" id="3.30.1490.20">
    <property type="entry name" value="ATP-grasp fold, A domain"/>
    <property type="match status" value="1"/>
</dbReference>
<dbReference type="Gene3D" id="3.40.50.20">
    <property type="match status" value="1"/>
</dbReference>
<evidence type="ECO:0000256" key="4">
    <source>
        <dbReference type="ARBA" id="ARBA00013255"/>
    </source>
</evidence>
<evidence type="ECO:0000259" key="16">
    <source>
        <dbReference type="PROSITE" id="PS50975"/>
    </source>
</evidence>
<dbReference type="NCBIfam" id="TIGR00877">
    <property type="entry name" value="purD"/>
    <property type="match status" value="1"/>
</dbReference>
<dbReference type="InterPro" id="IPR020560">
    <property type="entry name" value="PRibGlycinamide_synth_C-dom"/>
</dbReference>
<dbReference type="GO" id="GO:0006189">
    <property type="term" value="P:'de novo' IMP biosynthetic process"/>
    <property type="evidence" value="ECO:0007669"/>
    <property type="project" value="UniProtKB-UniRule"/>
</dbReference>
<dbReference type="KEGG" id="vin:AKJ08_1497"/>
<dbReference type="SUPFAM" id="SSF52440">
    <property type="entry name" value="PreATP-grasp domain"/>
    <property type="match status" value="1"/>
</dbReference>
<dbReference type="Gene3D" id="3.30.470.20">
    <property type="entry name" value="ATP-grasp fold, B domain"/>
    <property type="match status" value="1"/>
</dbReference>
<keyword evidence="18" id="KW-1185">Reference proteome</keyword>
<keyword evidence="6" id="KW-0479">Metal-binding</keyword>
<comment type="pathway">
    <text evidence="3 14">Purine metabolism; IMP biosynthesis via de novo pathway; N(1)-(5-phospho-D-ribosyl)glycinamide from 5-phospho-alpha-D-ribose 1-diphosphate: step 2/2.</text>
</comment>
<name>A0A0K1PC64_9BACT</name>
<organism evidence="17 18">
    <name type="scientific">Vulgatibacter incomptus</name>
    <dbReference type="NCBI Taxonomy" id="1391653"/>
    <lineage>
        <taxon>Bacteria</taxon>
        <taxon>Pseudomonadati</taxon>
        <taxon>Myxococcota</taxon>
        <taxon>Myxococcia</taxon>
        <taxon>Myxococcales</taxon>
        <taxon>Cystobacterineae</taxon>
        <taxon>Vulgatibacteraceae</taxon>
        <taxon>Vulgatibacter</taxon>
    </lineage>
</organism>
<dbReference type="HAMAP" id="MF_00138">
    <property type="entry name" value="GARS"/>
    <property type="match status" value="1"/>
</dbReference>
<keyword evidence="8 14" id="KW-0658">Purine biosynthesis</keyword>
<dbReference type="InterPro" id="IPR013815">
    <property type="entry name" value="ATP_grasp_subdomain_1"/>
</dbReference>
<evidence type="ECO:0000256" key="10">
    <source>
        <dbReference type="ARBA" id="ARBA00023211"/>
    </source>
</evidence>
<keyword evidence="7 15" id="KW-0547">Nucleotide-binding</keyword>
<dbReference type="InterPro" id="IPR000115">
    <property type="entry name" value="PRibGlycinamide_synth"/>
</dbReference>
<dbReference type="FunFam" id="3.30.470.20:FF:000018">
    <property type="entry name" value="Trifunctional purine biosynthetic protein adenosine-3"/>
    <property type="match status" value="1"/>
</dbReference>
<dbReference type="InterPro" id="IPR020562">
    <property type="entry name" value="PRibGlycinamide_synth_N"/>
</dbReference>
<dbReference type="GO" id="GO:0004637">
    <property type="term" value="F:phosphoribosylamine-glycine ligase activity"/>
    <property type="evidence" value="ECO:0007669"/>
    <property type="project" value="UniProtKB-UniRule"/>
</dbReference>
<dbReference type="SUPFAM" id="SSF51246">
    <property type="entry name" value="Rudiment single hybrid motif"/>
    <property type="match status" value="1"/>
</dbReference>
<evidence type="ECO:0000256" key="13">
    <source>
        <dbReference type="ARBA" id="ARBA00042864"/>
    </source>
</evidence>
<evidence type="ECO:0000256" key="1">
    <source>
        <dbReference type="ARBA" id="ARBA00001936"/>
    </source>
</evidence>
<dbReference type="PATRIC" id="fig|1391653.3.peg.1565"/>
<gene>
    <name evidence="14" type="primary">purD</name>
    <name evidence="17" type="ORF">AKJ08_1497</name>
</gene>
<comment type="similarity">
    <text evidence="11 14">Belongs to the GARS family.</text>
</comment>
<dbReference type="InterPro" id="IPR020559">
    <property type="entry name" value="PRibGlycinamide_synth_CS"/>
</dbReference>
<dbReference type="SUPFAM" id="SSF56059">
    <property type="entry name" value="Glutathione synthetase ATP-binding domain-like"/>
    <property type="match status" value="1"/>
</dbReference>
<dbReference type="InterPro" id="IPR020561">
    <property type="entry name" value="PRibGlycinamid_synth_ATP-grasp"/>
</dbReference>
<dbReference type="PANTHER" id="PTHR43472">
    <property type="entry name" value="PHOSPHORIBOSYLAMINE--GLYCINE LIGASE"/>
    <property type="match status" value="1"/>
</dbReference>
<evidence type="ECO:0000256" key="7">
    <source>
        <dbReference type="ARBA" id="ARBA00022741"/>
    </source>
</evidence>
<dbReference type="InterPro" id="IPR037123">
    <property type="entry name" value="PRibGlycinamide_synth_C_sf"/>
</dbReference>
<dbReference type="Pfam" id="PF01071">
    <property type="entry name" value="GARS_A"/>
    <property type="match status" value="1"/>
</dbReference>
<protein>
    <recommendedName>
        <fullName evidence="4 14">Phosphoribosylamine--glycine ligase</fullName>
        <ecNumber evidence="4 14">6.3.4.13</ecNumber>
    </recommendedName>
    <alternativeName>
        <fullName evidence="14">GARS</fullName>
    </alternativeName>
    <alternativeName>
        <fullName evidence="12 14">Glycinamide ribonucleotide synthetase</fullName>
    </alternativeName>
    <alternativeName>
        <fullName evidence="13 14">Phosphoribosylglycinamide synthetase</fullName>
    </alternativeName>
</protein>
<comment type="cofactor">
    <cofactor evidence="2">
        <name>Mg(2+)</name>
        <dbReference type="ChEBI" id="CHEBI:18420"/>
    </cofactor>
</comment>
<dbReference type="RefSeq" id="WP_050725468.1">
    <property type="nucleotide sequence ID" value="NZ_CP012332.1"/>
</dbReference>
<dbReference type="GO" id="GO:0046872">
    <property type="term" value="F:metal ion binding"/>
    <property type="evidence" value="ECO:0007669"/>
    <property type="project" value="UniProtKB-KW"/>
</dbReference>
<dbReference type="AlphaFoldDB" id="A0A0K1PC64"/>
<dbReference type="Proteomes" id="UP000055590">
    <property type="component" value="Chromosome"/>
</dbReference>
<evidence type="ECO:0000256" key="14">
    <source>
        <dbReference type="HAMAP-Rule" id="MF_00138"/>
    </source>
</evidence>
<evidence type="ECO:0000256" key="9">
    <source>
        <dbReference type="ARBA" id="ARBA00022840"/>
    </source>
</evidence>
<sequence length="423" mass="43286">MKVLVVGGGGREHALCWKLVQSPALSRLIAAPGNPGIAGLPKTELAAVAAEDVAGLVALARSEGVDLVVVGPEKPLSLGLADALALEGIPCFGPSKAAAEVEASKAFAKGLMERAGIPTAAFGVFEDPDAAKVFAAGMGGKVAVKADGLAAGKGVVVCDSPEESAAAIDEMMVDRAFGAAGARVVIEEKLEGEEASLIALVDGERYVLLDAAQDHKRIFDGDQGPNTGGMGAYSPTPAVDDAILARVREEVIGPAVRQLAKEGRPFRGALYAGLMLTAKGPKVIEFNARLGDPETQPILFRLESDLLEVLLAAAKGDLSGIELRFSPEIALTVVMAAAGYPGTVRTGDPISGLEEAGEGAFVFHAGTTAKGGEIVTAGGRVLGVTAKAPSVAEARARVYEACSKIDFAGAQFRRDIGKRALGR</sequence>
<dbReference type="InterPro" id="IPR016185">
    <property type="entry name" value="PreATP-grasp_dom_sf"/>
</dbReference>
<comment type="catalytic activity">
    <reaction evidence="14">
        <text>5-phospho-beta-D-ribosylamine + glycine + ATP = N(1)-(5-phospho-beta-D-ribosyl)glycinamide + ADP + phosphate + H(+)</text>
        <dbReference type="Rhea" id="RHEA:17453"/>
        <dbReference type="ChEBI" id="CHEBI:15378"/>
        <dbReference type="ChEBI" id="CHEBI:30616"/>
        <dbReference type="ChEBI" id="CHEBI:43474"/>
        <dbReference type="ChEBI" id="CHEBI:57305"/>
        <dbReference type="ChEBI" id="CHEBI:58681"/>
        <dbReference type="ChEBI" id="CHEBI:143788"/>
        <dbReference type="ChEBI" id="CHEBI:456216"/>
        <dbReference type="EC" id="6.3.4.13"/>
    </reaction>
</comment>
<evidence type="ECO:0000256" key="8">
    <source>
        <dbReference type="ARBA" id="ARBA00022755"/>
    </source>
</evidence>
<comment type="cofactor">
    <cofactor evidence="1">
        <name>Mn(2+)</name>
        <dbReference type="ChEBI" id="CHEBI:29035"/>
    </cofactor>
</comment>
<dbReference type="PROSITE" id="PS50975">
    <property type="entry name" value="ATP_GRASP"/>
    <property type="match status" value="1"/>
</dbReference>
<dbReference type="UniPathway" id="UPA00074">
    <property type="reaction ID" value="UER00125"/>
</dbReference>
<dbReference type="Pfam" id="PF02843">
    <property type="entry name" value="GARS_C"/>
    <property type="match status" value="1"/>
</dbReference>
<keyword evidence="5 14" id="KW-0436">Ligase</keyword>
<dbReference type="GO" id="GO:0009113">
    <property type="term" value="P:purine nucleobase biosynthetic process"/>
    <property type="evidence" value="ECO:0007669"/>
    <property type="project" value="InterPro"/>
</dbReference>
<dbReference type="FunFam" id="3.90.600.10:FF:000001">
    <property type="entry name" value="Trifunctional purine biosynthetic protein adenosine-3"/>
    <property type="match status" value="1"/>
</dbReference>
<evidence type="ECO:0000256" key="12">
    <source>
        <dbReference type="ARBA" id="ARBA00042242"/>
    </source>
</evidence>
<evidence type="ECO:0000256" key="11">
    <source>
        <dbReference type="ARBA" id="ARBA00038345"/>
    </source>
</evidence>
<keyword evidence="10" id="KW-0464">Manganese</keyword>
<keyword evidence="9 15" id="KW-0067">ATP-binding</keyword>
<dbReference type="EMBL" id="CP012332">
    <property type="protein sequence ID" value="AKU91110.1"/>
    <property type="molecule type" value="Genomic_DNA"/>
</dbReference>
<dbReference type="EC" id="6.3.4.13" evidence="4 14"/>
<evidence type="ECO:0000256" key="6">
    <source>
        <dbReference type="ARBA" id="ARBA00022723"/>
    </source>
</evidence>
<dbReference type="OrthoDB" id="9807240at2"/>
<proteinExistence type="inferred from homology"/>
<dbReference type="PROSITE" id="PS00184">
    <property type="entry name" value="GARS"/>
    <property type="match status" value="1"/>
</dbReference>
<evidence type="ECO:0000256" key="2">
    <source>
        <dbReference type="ARBA" id="ARBA00001946"/>
    </source>
</evidence>
<dbReference type="Pfam" id="PF02844">
    <property type="entry name" value="GARS_N"/>
    <property type="match status" value="1"/>
</dbReference>